<evidence type="ECO:0000256" key="2">
    <source>
        <dbReference type="SAM" id="MobiDB-lite"/>
    </source>
</evidence>
<dbReference type="AlphaFoldDB" id="A0A914PA06"/>
<dbReference type="Proteomes" id="UP000887578">
    <property type="component" value="Unplaced"/>
</dbReference>
<feature type="region of interest" description="Disordered" evidence="2">
    <location>
        <begin position="42"/>
        <end position="108"/>
    </location>
</feature>
<evidence type="ECO:0000313" key="4">
    <source>
        <dbReference type="WBParaSite" id="PDA_v2.g14897.t1"/>
    </source>
</evidence>
<feature type="compositionally biased region" description="Basic and acidic residues" evidence="2">
    <location>
        <begin position="85"/>
        <end position="102"/>
    </location>
</feature>
<reference evidence="4" key="1">
    <citation type="submission" date="2022-11" db="UniProtKB">
        <authorList>
            <consortium name="WormBaseParasite"/>
        </authorList>
    </citation>
    <scope>IDENTIFICATION</scope>
</reference>
<sequence>MKIDPEISSLKSLIAILKSEVSNDHSKIEKLESEIQELKFDHKNVVPNKNDNNFDVSTEDDENEDGNEKSEAIRSSRNKAAIVFKKIDESKKQQQQKEESKTGAESCPARKLFYSNEGDIQVRVKKFALDLQNFLWQKKTDKETVRHDYGIFEK</sequence>
<keyword evidence="1" id="KW-0175">Coiled coil</keyword>
<feature type="compositionally biased region" description="Polar residues" evidence="2">
    <location>
        <begin position="47"/>
        <end position="56"/>
    </location>
</feature>
<name>A0A914PA06_9BILA</name>
<protein>
    <submittedName>
        <fullName evidence="4">Uncharacterized protein</fullName>
    </submittedName>
</protein>
<organism evidence="3 4">
    <name type="scientific">Panagrolaimus davidi</name>
    <dbReference type="NCBI Taxonomy" id="227884"/>
    <lineage>
        <taxon>Eukaryota</taxon>
        <taxon>Metazoa</taxon>
        <taxon>Ecdysozoa</taxon>
        <taxon>Nematoda</taxon>
        <taxon>Chromadorea</taxon>
        <taxon>Rhabditida</taxon>
        <taxon>Tylenchina</taxon>
        <taxon>Panagrolaimomorpha</taxon>
        <taxon>Panagrolaimoidea</taxon>
        <taxon>Panagrolaimidae</taxon>
        <taxon>Panagrolaimus</taxon>
    </lineage>
</organism>
<proteinExistence type="predicted"/>
<feature type="coiled-coil region" evidence="1">
    <location>
        <begin position="14"/>
        <end position="41"/>
    </location>
</feature>
<dbReference type="WBParaSite" id="PDA_v2.g14897.t1">
    <property type="protein sequence ID" value="PDA_v2.g14897.t1"/>
    <property type="gene ID" value="PDA_v2.g14897"/>
</dbReference>
<evidence type="ECO:0000256" key="1">
    <source>
        <dbReference type="SAM" id="Coils"/>
    </source>
</evidence>
<accession>A0A914PA06</accession>
<keyword evidence="3" id="KW-1185">Reference proteome</keyword>
<evidence type="ECO:0000313" key="3">
    <source>
        <dbReference type="Proteomes" id="UP000887578"/>
    </source>
</evidence>